<evidence type="ECO:0000313" key="6">
    <source>
        <dbReference type="EMBL" id="MPM05719.1"/>
    </source>
</evidence>
<dbReference type="AlphaFoldDB" id="A0A644WPW4"/>
<dbReference type="EMBL" id="VSSQ01001159">
    <property type="protein sequence ID" value="MPM05719.1"/>
    <property type="molecule type" value="Genomic_DNA"/>
</dbReference>
<keyword evidence="3" id="KW-0472">Membrane</keyword>
<keyword evidence="2" id="KW-0732">Signal</keyword>
<dbReference type="SUPFAM" id="SSF53850">
    <property type="entry name" value="Periplasmic binding protein-like II"/>
    <property type="match status" value="1"/>
</dbReference>
<keyword evidence="5 6" id="KW-0449">Lipoprotein</keyword>
<dbReference type="Gene3D" id="3.40.190.10">
    <property type="entry name" value="Periplasmic binding protein-like II"/>
    <property type="match status" value="2"/>
</dbReference>
<dbReference type="GO" id="GO:0016020">
    <property type="term" value="C:membrane"/>
    <property type="evidence" value="ECO:0007669"/>
    <property type="project" value="UniProtKB-SubCell"/>
</dbReference>
<evidence type="ECO:0000256" key="2">
    <source>
        <dbReference type="ARBA" id="ARBA00022729"/>
    </source>
</evidence>
<dbReference type="PANTHER" id="PTHR30429:SF3">
    <property type="entry name" value="LIPOPROTEIN"/>
    <property type="match status" value="1"/>
</dbReference>
<comment type="subcellular location">
    <subcellularLocation>
        <location evidence="1">Membrane</location>
        <topology evidence="1">Lipid-anchor</topology>
    </subcellularLocation>
</comment>
<accession>A0A644WPW4</accession>
<dbReference type="PROSITE" id="PS51257">
    <property type="entry name" value="PROKAR_LIPOPROTEIN"/>
    <property type="match status" value="1"/>
</dbReference>
<dbReference type="PANTHER" id="PTHR30429">
    <property type="entry name" value="D-METHIONINE-BINDING LIPOPROTEIN METQ"/>
    <property type="match status" value="1"/>
</dbReference>
<evidence type="ECO:0000256" key="5">
    <source>
        <dbReference type="ARBA" id="ARBA00023288"/>
    </source>
</evidence>
<sequence>MKTRKLLNIIISGTLLLSLAGCQGAKTENTDGKNKVVKVGVVGENTDQWEPVIKNLQEEGITLELVTFSDYSQPNQALADKEIDLNSFQHYAYLNQDIKDRNLDLSVIGETIIAPLGVYSNKIKSLDELKDGDSIAIPSDATNGGRALKVLESAGVIKVNEAAGYTPTLSDITQNPKNIKFVEVEAAQTPRLLADVAAALINGGHAVDAGFNPKNDSIYLEQVKEGTDNPYINIIVSRTEDKDNELYKKVVDAYRSEDVAKVIEEVYKGAYIPTWK</sequence>
<organism evidence="6">
    <name type="scientific">bioreactor metagenome</name>
    <dbReference type="NCBI Taxonomy" id="1076179"/>
    <lineage>
        <taxon>unclassified sequences</taxon>
        <taxon>metagenomes</taxon>
        <taxon>ecological metagenomes</taxon>
    </lineage>
</organism>
<dbReference type="Pfam" id="PF03180">
    <property type="entry name" value="Lipoprotein_9"/>
    <property type="match status" value="1"/>
</dbReference>
<evidence type="ECO:0000256" key="4">
    <source>
        <dbReference type="ARBA" id="ARBA00023139"/>
    </source>
</evidence>
<dbReference type="InterPro" id="IPR004872">
    <property type="entry name" value="Lipoprotein_NlpA"/>
</dbReference>
<protein>
    <submittedName>
        <fullName evidence="6">D-methionine-binding lipoprotein MetQ</fullName>
    </submittedName>
</protein>
<comment type="caution">
    <text evidence="6">The sequence shown here is derived from an EMBL/GenBank/DDBJ whole genome shotgun (WGS) entry which is preliminary data.</text>
</comment>
<name>A0A644WPW4_9ZZZZ</name>
<keyword evidence="4" id="KW-0564">Palmitate</keyword>
<proteinExistence type="predicted"/>
<evidence type="ECO:0000256" key="1">
    <source>
        <dbReference type="ARBA" id="ARBA00004635"/>
    </source>
</evidence>
<evidence type="ECO:0000256" key="3">
    <source>
        <dbReference type="ARBA" id="ARBA00023136"/>
    </source>
</evidence>
<reference evidence="6" key="1">
    <citation type="submission" date="2019-08" db="EMBL/GenBank/DDBJ databases">
        <authorList>
            <person name="Kucharzyk K."/>
            <person name="Murdoch R.W."/>
            <person name="Higgins S."/>
            <person name="Loffler F."/>
        </authorList>
    </citation>
    <scope>NUCLEOTIDE SEQUENCE</scope>
</reference>
<gene>
    <name evidence="6" type="primary">metQ_9</name>
    <name evidence="6" type="ORF">SDC9_52010</name>
</gene>
<dbReference type="PIRSF" id="PIRSF002854">
    <property type="entry name" value="MetQ"/>
    <property type="match status" value="1"/>
</dbReference>